<feature type="transmembrane region" description="Helical" evidence="1">
    <location>
        <begin position="6"/>
        <end position="27"/>
    </location>
</feature>
<gene>
    <name evidence="2" type="ORF">Tel_11470</name>
</gene>
<keyword evidence="3" id="KW-1185">Reference proteome</keyword>
<dbReference type="AlphaFoldDB" id="A0A0S2TEY4"/>
<sequence length="115" mass="12343">MNGAVINSTGLVTVIIAALVGSAATLLTERWMGQPQKLATVDPGILVAEHLQTIDPGMDEDAIKARSQAYAKRLDAAVTRVANKYHVVLLVKPSVITGVPDLTDEVRRQVDEQAR</sequence>
<reference evidence="2" key="1">
    <citation type="submission" date="2015-10" db="EMBL/GenBank/DDBJ databases">
        <title>Description of Candidatus Tenderia electrophaga gen. nov, sp. nov., an Uncultivated Electroautotroph from a Biocathode Enrichment.</title>
        <authorList>
            <person name="Eddie B.J."/>
            <person name="Malanoski A.P."/>
            <person name="Wang Z."/>
            <person name="Hall R.J."/>
            <person name="Oh S.D."/>
            <person name="Heiner C."/>
            <person name="Lin B."/>
            <person name="Strycharz-Glaven S.M."/>
        </authorList>
    </citation>
    <scope>NUCLEOTIDE SEQUENCE [LARGE SCALE GENOMIC DNA]</scope>
    <source>
        <strain evidence="2">NRL1</strain>
    </source>
</reference>
<evidence type="ECO:0000256" key="1">
    <source>
        <dbReference type="SAM" id="Phobius"/>
    </source>
</evidence>
<dbReference type="Pfam" id="PF09677">
    <property type="entry name" value="TrbI_Ftype"/>
    <property type="match status" value="1"/>
</dbReference>
<dbReference type="KEGG" id="tee:Tel_11470"/>
<name>A0A0S2TEY4_9GAMM</name>
<protein>
    <recommendedName>
        <fullName evidence="4">Conjugal transfer protein TrbI</fullName>
    </recommendedName>
</protein>
<keyword evidence="1" id="KW-0812">Transmembrane</keyword>
<keyword evidence="1" id="KW-0472">Membrane</keyword>
<dbReference type="Proteomes" id="UP000055136">
    <property type="component" value="Chromosome"/>
</dbReference>
<evidence type="ECO:0000313" key="2">
    <source>
        <dbReference type="EMBL" id="ALP53705.1"/>
    </source>
</evidence>
<dbReference type="InterPro" id="IPR014115">
    <property type="entry name" value="TrbI_Ftype"/>
</dbReference>
<accession>A0A0S2TEY4</accession>
<dbReference type="EMBL" id="CP013099">
    <property type="protein sequence ID" value="ALP53705.1"/>
    <property type="molecule type" value="Genomic_DNA"/>
</dbReference>
<organism evidence="2 3">
    <name type="scientific">Candidatus Tenderia electrophaga</name>
    <dbReference type="NCBI Taxonomy" id="1748243"/>
    <lineage>
        <taxon>Bacteria</taxon>
        <taxon>Pseudomonadati</taxon>
        <taxon>Pseudomonadota</taxon>
        <taxon>Gammaproteobacteria</taxon>
        <taxon>Candidatus Tenderiales</taxon>
        <taxon>Candidatus Tenderiaceae</taxon>
        <taxon>Candidatus Tenderia</taxon>
    </lineage>
</organism>
<keyword evidence="1" id="KW-1133">Transmembrane helix</keyword>
<proteinExistence type="predicted"/>
<evidence type="ECO:0000313" key="3">
    <source>
        <dbReference type="Proteomes" id="UP000055136"/>
    </source>
</evidence>
<evidence type="ECO:0008006" key="4">
    <source>
        <dbReference type="Google" id="ProtNLM"/>
    </source>
</evidence>
<dbReference type="STRING" id="1748243.Tel_11470"/>